<feature type="transmembrane region" description="Helical" evidence="1">
    <location>
        <begin position="25"/>
        <end position="52"/>
    </location>
</feature>
<organism evidence="2 3">
    <name type="scientific">Marinomonas foliarum</name>
    <dbReference type="NCBI Taxonomy" id="491950"/>
    <lineage>
        <taxon>Bacteria</taxon>
        <taxon>Pseudomonadati</taxon>
        <taxon>Pseudomonadota</taxon>
        <taxon>Gammaproteobacteria</taxon>
        <taxon>Oceanospirillales</taxon>
        <taxon>Oceanospirillaceae</taxon>
        <taxon>Marinomonas</taxon>
    </lineage>
</organism>
<feature type="transmembrane region" description="Helical" evidence="1">
    <location>
        <begin position="118"/>
        <end position="137"/>
    </location>
</feature>
<dbReference type="AlphaFoldDB" id="A0A369ACE9"/>
<reference evidence="2 3" key="1">
    <citation type="submission" date="2018-07" db="EMBL/GenBank/DDBJ databases">
        <title>Genomic Encyclopedia of Type Strains, Phase III (KMG-III): the genomes of soil and plant-associated and newly described type strains.</title>
        <authorList>
            <person name="Whitman W."/>
        </authorList>
    </citation>
    <scope>NUCLEOTIDE SEQUENCE [LARGE SCALE GENOMIC DNA]</scope>
    <source>
        <strain evidence="2 3">CECT 7731</strain>
    </source>
</reference>
<feature type="transmembrane region" description="Helical" evidence="1">
    <location>
        <begin position="72"/>
        <end position="97"/>
    </location>
</feature>
<comment type="caution">
    <text evidence="2">The sequence shown here is derived from an EMBL/GenBank/DDBJ whole genome shotgun (WGS) entry which is preliminary data.</text>
</comment>
<keyword evidence="1" id="KW-0472">Membrane</keyword>
<dbReference type="InterPro" id="IPR018723">
    <property type="entry name" value="DUF2254_membrane"/>
</dbReference>
<dbReference type="EMBL" id="QPJQ01000010">
    <property type="protein sequence ID" value="RCX05767.1"/>
    <property type="molecule type" value="Genomic_DNA"/>
</dbReference>
<dbReference type="Proteomes" id="UP000253506">
    <property type="component" value="Unassembled WGS sequence"/>
</dbReference>
<dbReference type="Pfam" id="PF10011">
    <property type="entry name" value="DUF2254"/>
    <property type="match status" value="1"/>
</dbReference>
<gene>
    <name evidence="2" type="ORF">DFP77_1107</name>
</gene>
<keyword evidence="1" id="KW-0812">Transmembrane</keyword>
<name>A0A369ACE9_9GAMM</name>
<evidence type="ECO:0000256" key="1">
    <source>
        <dbReference type="SAM" id="Phobius"/>
    </source>
</evidence>
<feature type="transmembrane region" description="Helical" evidence="1">
    <location>
        <begin position="149"/>
        <end position="169"/>
    </location>
</feature>
<proteinExistence type="predicted"/>
<evidence type="ECO:0000313" key="3">
    <source>
        <dbReference type="Proteomes" id="UP000253506"/>
    </source>
</evidence>
<sequence>MNQLPLSTIKNTSILKAYDAIKTSFWFTPCLILSLTILGCISLLLIDLYAGLDSLPWLNSLYHANADITRDLLTTVASSVMTVVSITFSITIVALTNASSQFGPRLIRNFMEDSSTQIVLGVFISLFVYCLVLVRMTDDFADGAFLPGLTIAGAIAMTLFGILLLIYFIHHVSLNLQSDSVIDNVYSELQSSIEQIFKQQKEEEADSSTDKKQVQTTKQADKKHKQFQFQSKSCGYIQAINYADITNVISKLDGHLDILVNPGDFIVNRMVVMTSNIERFSEEDKQTLHECFTLGPKRTPIQDPEFAVHQLVEIALRALSPGINDPYSAIACIDKLTAAVCDLTQKSFPEGATYDDNDIERVTYKTTSFENLANIAFNQIRQYSQSCLAVQLRQLEGVIRIAEQANHSTHWSFVYHQKLMLEHGLEQQQLVDLDKKEVSSRLQTLTKLLEKAKTLKS</sequence>
<dbReference type="OrthoDB" id="2955631at2"/>
<protein>
    <submittedName>
        <fullName evidence="2">Putative membrane protein</fullName>
    </submittedName>
</protein>
<evidence type="ECO:0000313" key="2">
    <source>
        <dbReference type="EMBL" id="RCX05767.1"/>
    </source>
</evidence>
<keyword evidence="1" id="KW-1133">Transmembrane helix</keyword>
<accession>A0A369ACE9</accession>